<dbReference type="SUPFAM" id="SSF55486">
    <property type="entry name" value="Metalloproteases ('zincins'), catalytic domain"/>
    <property type="match status" value="1"/>
</dbReference>
<dbReference type="InterPro" id="IPR034015">
    <property type="entry name" value="M1_LTA4H"/>
</dbReference>
<feature type="signal peptide" evidence="1">
    <location>
        <begin position="1"/>
        <end position="24"/>
    </location>
</feature>
<feature type="chain" id="PRO_5046612799" evidence="1">
    <location>
        <begin position="25"/>
        <end position="420"/>
    </location>
</feature>
<proteinExistence type="predicted"/>
<evidence type="ECO:0000313" key="2">
    <source>
        <dbReference type="EMBL" id="GAA1697959.1"/>
    </source>
</evidence>
<evidence type="ECO:0000256" key="1">
    <source>
        <dbReference type="SAM" id="SignalP"/>
    </source>
</evidence>
<evidence type="ECO:0000313" key="3">
    <source>
        <dbReference type="Proteomes" id="UP001500280"/>
    </source>
</evidence>
<dbReference type="PANTHER" id="PTHR45726:SF3">
    <property type="entry name" value="LEUKOTRIENE A-4 HYDROLASE"/>
    <property type="match status" value="1"/>
</dbReference>
<reference evidence="2 3" key="1">
    <citation type="journal article" date="2019" name="Int. J. Syst. Evol. Microbiol.">
        <title>The Global Catalogue of Microorganisms (GCM) 10K type strain sequencing project: providing services to taxonomists for standard genome sequencing and annotation.</title>
        <authorList>
            <consortium name="The Broad Institute Genomics Platform"/>
            <consortium name="The Broad Institute Genome Sequencing Center for Infectious Disease"/>
            <person name="Wu L."/>
            <person name="Ma J."/>
        </authorList>
    </citation>
    <scope>NUCLEOTIDE SEQUENCE [LARGE SCALE GENOMIC DNA]</scope>
    <source>
        <strain evidence="2 3">JCM 14307</strain>
    </source>
</reference>
<dbReference type="EMBL" id="BAAANF010000017">
    <property type="protein sequence ID" value="GAA1697959.1"/>
    <property type="molecule type" value="Genomic_DNA"/>
</dbReference>
<accession>A0ABN2I3E2</accession>
<dbReference type="PANTHER" id="PTHR45726">
    <property type="entry name" value="LEUKOTRIENE A-4 HYDROLASE"/>
    <property type="match status" value="1"/>
</dbReference>
<dbReference type="Gene3D" id="1.10.390.10">
    <property type="entry name" value="Neutral Protease Domain 2"/>
    <property type="match status" value="2"/>
</dbReference>
<dbReference type="CDD" id="cd09604">
    <property type="entry name" value="M1_APN_like"/>
    <property type="match status" value="1"/>
</dbReference>
<name>A0ABN2I3E2_9ACTN</name>
<protein>
    <submittedName>
        <fullName evidence="2">M1 family metallopeptidase</fullName>
    </submittedName>
</protein>
<organism evidence="2 3">
    <name type="scientific">Kribbella yunnanensis</name>
    <dbReference type="NCBI Taxonomy" id="190194"/>
    <lineage>
        <taxon>Bacteria</taxon>
        <taxon>Bacillati</taxon>
        <taxon>Actinomycetota</taxon>
        <taxon>Actinomycetes</taxon>
        <taxon>Propionibacteriales</taxon>
        <taxon>Kribbellaceae</taxon>
        <taxon>Kribbella</taxon>
    </lineage>
</organism>
<dbReference type="RefSeq" id="WP_344156728.1">
    <property type="nucleotide sequence ID" value="NZ_BAAANF010000017.1"/>
</dbReference>
<sequence length="420" mass="45432">MHRLLLLLLAPTSLLVAPSSLLMATPPAPGAPSYEVSLTGTPDGRTWSGRETVSFTNTAAEALPEVYVRLWGNSRGCGSVEVLGGTALRDCTVVKFSLPKALKPGERTSISFDVKLTAPDREDRFGRSGEFSFFGNALPVLAVRDATGWHLERDMGIGESFYTVAADFAVRLTHTGNIAVPSTGVTTDGVAIAKQVRDFAWAAGPFRSTSVTSPGGVTVRTWATPMVTAAAVDAARADAAAALDEFGRRFGAYPDHELDLVLNDRWTKFSGMEYPGFVLLISPNSPVVHEVAHQWWYGIVGNNEYADPWLDESFATYATDVFEDNHRVGCWPGTLPVAITRDMGYWGAHDSSYGTFVYTYGSCMLHELERLIGTPVMDRLLASYAKANWHGVVTPADFKTAAQAASSVDLAPFWRTHGIG</sequence>
<gene>
    <name evidence="2" type="ORF">GCM10009745_50300</name>
</gene>
<comment type="caution">
    <text evidence="2">The sequence shown here is derived from an EMBL/GenBank/DDBJ whole genome shotgun (WGS) entry which is preliminary data.</text>
</comment>
<keyword evidence="1" id="KW-0732">Signal</keyword>
<dbReference type="Proteomes" id="UP001500280">
    <property type="component" value="Unassembled WGS sequence"/>
</dbReference>
<keyword evidence="3" id="KW-1185">Reference proteome</keyword>
<dbReference type="InterPro" id="IPR027268">
    <property type="entry name" value="Peptidase_M4/M1_CTD_sf"/>
</dbReference>